<reference evidence="2" key="1">
    <citation type="submission" date="2022-03" db="EMBL/GenBank/DDBJ databases">
        <authorList>
            <person name="Santos J.D.N."/>
            <person name="Kallscheuer N."/>
            <person name="Jogler C."/>
            <person name="Lage O.M."/>
        </authorList>
    </citation>
    <scope>NUCLEOTIDE SEQUENCE</scope>
    <source>
        <strain evidence="2">M600PL45_2</strain>
    </source>
</reference>
<evidence type="ECO:0000256" key="1">
    <source>
        <dbReference type="SAM" id="MobiDB-lite"/>
    </source>
</evidence>
<evidence type="ECO:0000313" key="2">
    <source>
        <dbReference type="EMBL" id="MCH6162781.1"/>
    </source>
</evidence>
<organism evidence="2 3">
    <name type="scientific">Streptomyces marispadix</name>
    <dbReference type="NCBI Taxonomy" id="2922868"/>
    <lineage>
        <taxon>Bacteria</taxon>
        <taxon>Bacillati</taxon>
        <taxon>Actinomycetota</taxon>
        <taxon>Actinomycetes</taxon>
        <taxon>Kitasatosporales</taxon>
        <taxon>Streptomycetaceae</taxon>
        <taxon>Streptomyces</taxon>
    </lineage>
</organism>
<sequence length="91" mass="9900">MFNLIEELFSPGRRHTEDERRRLEHTRVEEGSNDPGHGPVDLTSGQVLIRPPEQRGPVPYEDGRTTGSTAGRASGDNGGTGGTDQDGDRSR</sequence>
<dbReference type="RefSeq" id="WP_241061684.1">
    <property type="nucleotide sequence ID" value="NZ_JAKWJU010000002.1"/>
</dbReference>
<protein>
    <submittedName>
        <fullName evidence="2">DUF6191 domain-containing protein</fullName>
    </submittedName>
</protein>
<comment type="caution">
    <text evidence="2">The sequence shown here is derived from an EMBL/GenBank/DDBJ whole genome shotgun (WGS) entry which is preliminary data.</text>
</comment>
<accession>A0ABS9T2M9</accession>
<feature type="compositionally biased region" description="Basic and acidic residues" evidence="1">
    <location>
        <begin position="14"/>
        <end position="30"/>
    </location>
</feature>
<evidence type="ECO:0000313" key="3">
    <source>
        <dbReference type="Proteomes" id="UP001166784"/>
    </source>
</evidence>
<dbReference type="EMBL" id="JAKWJU010000002">
    <property type="protein sequence ID" value="MCH6162781.1"/>
    <property type="molecule type" value="Genomic_DNA"/>
</dbReference>
<dbReference type="Proteomes" id="UP001166784">
    <property type="component" value="Unassembled WGS sequence"/>
</dbReference>
<dbReference type="InterPro" id="IPR045684">
    <property type="entry name" value="DUF6191"/>
</dbReference>
<gene>
    <name evidence="2" type="ORF">MMA15_21030</name>
</gene>
<dbReference type="Pfam" id="PF19690">
    <property type="entry name" value="DUF6191"/>
    <property type="match status" value="1"/>
</dbReference>
<keyword evidence="3" id="KW-1185">Reference proteome</keyword>
<proteinExistence type="predicted"/>
<reference evidence="2" key="2">
    <citation type="journal article" date="2023" name="Int. J. Syst. Evol. Microbiol.">
        <title>Streptomyces marispadix sp. nov., isolated from marine beach sediment of the Northern Coast of Portugal.</title>
        <authorList>
            <person name="dos Santos J.D.N."/>
            <person name="Vitorino I.R."/>
            <person name="Kallscheuer N."/>
            <person name="Srivastava A."/>
            <person name="Krautwurst S."/>
            <person name="Marz M."/>
            <person name="Jogler C."/>
            <person name="Lobo Da Cunha A."/>
            <person name="Catita J."/>
            <person name="Goncalves H."/>
            <person name="Gonzalez I."/>
            <person name="Reyes F."/>
            <person name="Lage O.M."/>
        </authorList>
    </citation>
    <scope>NUCLEOTIDE SEQUENCE</scope>
    <source>
        <strain evidence="2">M600PL45_2</strain>
    </source>
</reference>
<feature type="region of interest" description="Disordered" evidence="1">
    <location>
        <begin position="1"/>
        <end position="91"/>
    </location>
</feature>
<name>A0ABS9T2M9_9ACTN</name>